<keyword evidence="2" id="KW-1185">Reference proteome</keyword>
<name>A0A914RRZ0_PAREQ</name>
<protein>
    <submittedName>
        <fullName evidence="3">Uncharacterized protein</fullName>
    </submittedName>
</protein>
<dbReference type="Proteomes" id="UP000887564">
    <property type="component" value="Unplaced"/>
</dbReference>
<sequence>MFGDLIQFVAYGHDKGQLCFVRYAGYIVDYFLQSSVMFAAFLFPIVSFTLCGMITSMGCHKAGEYAFLILTIDFVHIIVCRTMFILTFAFEVM</sequence>
<keyword evidence="1" id="KW-1133">Transmembrane helix</keyword>
<evidence type="ECO:0000256" key="1">
    <source>
        <dbReference type="SAM" id="Phobius"/>
    </source>
</evidence>
<accession>A0A914RRZ0</accession>
<evidence type="ECO:0000313" key="3">
    <source>
        <dbReference type="WBParaSite" id="PEQ_0000759801-mRNA-1"/>
    </source>
</evidence>
<feature type="transmembrane region" description="Helical" evidence="1">
    <location>
        <begin position="30"/>
        <end position="53"/>
    </location>
</feature>
<feature type="transmembrane region" description="Helical" evidence="1">
    <location>
        <begin position="65"/>
        <end position="90"/>
    </location>
</feature>
<reference evidence="3" key="1">
    <citation type="submission" date="2022-11" db="UniProtKB">
        <authorList>
            <consortium name="WormBaseParasite"/>
        </authorList>
    </citation>
    <scope>IDENTIFICATION</scope>
</reference>
<proteinExistence type="predicted"/>
<dbReference type="AlphaFoldDB" id="A0A914RRZ0"/>
<organism evidence="2 3">
    <name type="scientific">Parascaris equorum</name>
    <name type="common">Equine roundworm</name>
    <dbReference type="NCBI Taxonomy" id="6256"/>
    <lineage>
        <taxon>Eukaryota</taxon>
        <taxon>Metazoa</taxon>
        <taxon>Ecdysozoa</taxon>
        <taxon>Nematoda</taxon>
        <taxon>Chromadorea</taxon>
        <taxon>Rhabditida</taxon>
        <taxon>Spirurina</taxon>
        <taxon>Ascaridomorpha</taxon>
        <taxon>Ascaridoidea</taxon>
        <taxon>Ascarididae</taxon>
        <taxon>Parascaris</taxon>
    </lineage>
</organism>
<dbReference type="WBParaSite" id="PEQ_0000759801-mRNA-1">
    <property type="protein sequence ID" value="PEQ_0000759801-mRNA-1"/>
    <property type="gene ID" value="PEQ_0000759801"/>
</dbReference>
<keyword evidence="1" id="KW-0812">Transmembrane</keyword>
<evidence type="ECO:0000313" key="2">
    <source>
        <dbReference type="Proteomes" id="UP000887564"/>
    </source>
</evidence>
<keyword evidence="1" id="KW-0472">Membrane</keyword>